<keyword evidence="2" id="KW-1185">Reference proteome</keyword>
<gene>
    <name evidence="1" type="ORF">RchiOBHm_Chr7g0235571</name>
</gene>
<sequence length="81" mass="9660">MMQSMPELRLVPSSSPPWKIRPNIPDKARRRFRFVEWMDCCCSWTEITLKMLDMKTIFFFLVGIPCYSIQEPDLVCLLQFP</sequence>
<dbReference type="AlphaFoldDB" id="A0A2P6PGQ0"/>
<organism evidence="1 2">
    <name type="scientific">Rosa chinensis</name>
    <name type="common">China rose</name>
    <dbReference type="NCBI Taxonomy" id="74649"/>
    <lineage>
        <taxon>Eukaryota</taxon>
        <taxon>Viridiplantae</taxon>
        <taxon>Streptophyta</taxon>
        <taxon>Embryophyta</taxon>
        <taxon>Tracheophyta</taxon>
        <taxon>Spermatophyta</taxon>
        <taxon>Magnoliopsida</taxon>
        <taxon>eudicotyledons</taxon>
        <taxon>Gunneridae</taxon>
        <taxon>Pentapetalae</taxon>
        <taxon>rosids</taxon>
        <taxon>fabids</taxon>
        <taxon>Rosales</taxon>
        <taxon>Rosaceae</taxon>
        <taxon>Rosoideae</taxon>
        <taxon>Rosoideae incertae sedis</taxon>
        <taxon>Rosa</taxon>
    </lineage>
</organism>
<name>A0A2P6PGQ0_ROSCH</name>
<accession>A0A2P6PGQ0</accession>
<proteinExistence type="predicted"/>
<dbReference type="EMBL" id="PDCK01000045">
    <property type="protein sequence ID" value="PRQ21112.1"/>
    <property type="molecule type" value="Genomic_DNA"/>
</dbReference>
<dbReference type="Proteomes" id="UP000238479">
    <property type="component" value="Chromosome 7"/>
</dbReference>
<reference evidence="1 2" key="1">
    <citation type="journal article" date="2018" name="Nat. Genet.">
        <title>The Rosa genome provides new insights in the design of modern roses.</title>
        <authorList>
            <person name="Bendahmane M."/>
        </authorList>
    </citation>
    <scope>NUCLEOTIDE SEQUENCE [LARGE SCALE GENOMIC DNA]</scope>
    <source>
        <strain evidence="2">cv. Old Blush</strain>
    </source>
</reference>
<comment type="caution">
    <text evidence="1">The sequence shown here is derived from an EMBL/GenBank/DDBJ whole genome shotgun (WGS) entry which is preliminary data.</text>
</comment>
<evidence type="ECO:0000313" key="1">
    <source>
        <dbReference type="EMBL" id="PRQ21112.1"/>
    </source>
</evidence>
<protein>
    <submittedName>
        <fullName evidence="1">Uncharacterized protein</fullName>
    </submittedName>
</protein>
<evidence type="ECO:0000313" key="2">
    <source>
        <dbReference type="Proteomes" id="UP000238479"/>
    </source>
</evidence>
<dbReference type="Gramene" id="PRQ21112">
    <property type="protein sequence ID" value="PRQ21112"/>
    <property type="gene ID" value="RchiOBHm_Chr7g0235571"/>
</dbReference>